<evidence type="ECO:0008006" key="4">
    <source>
        <dbReference type="Google" id="ProtNLM"/>
    </source>
</evidence>
<dbReference type="KEGG" id="mgg:MPLG2_2365"/>
<gene>
    <name evidence="2" type="ORF">MPLG2_2365</name>
</gene>
<dbReference type="Proteomes" id="UP000238164">
    <property type="component" value="Chromosome 1"/>
</dbReference>
<dbReference type="CDD" id="cd00688">
    <property type="entry name" value="ISOPREN_C2_like"/>
    <property type="match status" value="1"/>
</dbReference>
<keyword evidence="1" id="KW-0732">Signal</keyword>
<dbReference type="Gene3D" id="1.50.10.20">
    <property type="match status" value="1"/>
</dbReference>
<name>A0A2N9JH30_9ACTN</name>
<dbReference type="InterPro" id="IPR008930">
    <property type="entry name" value="Terpenoid_cyclase/PrenylTrfase"/>
</dbReference>
<evidence type="ECO:0000313" key="2">
    <source>
        <dbReference type="EMBL" id="SPD87395.1"/>
    </source>
</evidence>
<feature type="signal peptide" evidence="1">
    <location>
        <begin position="1"/>
        <end position="31"/>
    </location>
</feature>
<feature type="chain" id="PRO_5038983305" description="Prenyltransferase and squalene oxidase repeat-containing protein" evidence="1">
    <location>
        <begin position="32"/>
        <end position="531"/>
    </location>
</feature>
<dbReference type="SUPFAM" id="SSF48239">
    <property type="entry name" value="Terpenoid cyclases/Protein prenyltransferases"/>
    <property type="match status" value="1"/>
</dbReference>
<dbReference type="AlphaFoldDB" id="A0A2N9JH30"/>
<organism evidence="2 3">
    <name type="scientific">Micropruina glycogenica</name>
    <dbReference type="NCBI Taxonomy" id="75385"/>
    <lineage>
        <taxon>Bacteria</taxon>
        <taxon>Bacillati</taxon>
        <taxon>Actinomycetota</taxon>
        <taxon>Actinomycetes</taxon>
        <taxon>Propionibacteriales</taxon>
        <taxon>Nocardioidaceae</taxon>
        <taxon>Micropruina</taxon>
    </lineage>
</organism>
<keyword evidence="3" id="KW-1185">Reference proteome</keyword>
<evidence type="ECO:0000313" key="3">
    <source>
        <dbReference type="Proteomes" id="UP000238164"/>
    </source>
</evidence>
<sequence length="531" mass="54971">MHRTLQRALAVGTTAALALSALTASAPTASAAAPSLTKAANYLVRNLPTSADGVGTALTTANAFAATGDCTYAPAARTLVSQITKGAKAYLYPGKKLNQARAANLAITVQALGLDVRKFAGYNLLSLVRSGMPVSGQVGAGGSTFNQSLGIIAMSRGKADLPIQTLTSLLALQVSTGDDKGAFGYEYPAGTLNADPDSTGLALVALKAVGHLDPQQDAALAWAKGVQQSDGSWPNDYSPVDTTGVLGSAVNALGGTAEAAKAIDWLGTQQLSDGGFPASRDGDDSNVMATANAIWLLAKKTPLDASLNLAKCPKNPTKLPASTTTCTGVWVVVDRGNGDSTTRCATKYGNGIDALKSAGFALGFDPSGYINRIHGFPYTIDTTFSKYWGYYYATPKSDGGWSEWSEYQVGAGDSKPAKGAVEGWLYGPWLNGAQPDLNTPPLGYATTGQPTITGTAKVGQTLTAVPGTWDPEPTFSYRWYRSGSSISGATKPTYKLTKSDAGKTITVKVTGTLAKHQTVARTSEPTAKVSK</sequence>
<dbReference type="EMBL" id="LT985188">
    <property type="protein sequence ID" value="SPD87395.1"/>
    <property type="molecule type" value="Genomic_DNA"/>
</dbReference>
<dbReference type="OrthoDB" id="4842970at2"/>
<protein>
    <recommendedName>
        <fullName evidence="4">Prenyltransferase and squalene oxidase repeat-containing protein</fullName>
    </recommendedName>
</protein>
<evidence type="ECO:0000256" key="1">
    <source>
        <dbReference type="SAM" id="SignalP"/>
    </source>
</evidence>
<proteinExistence type="predicted"/>
<reference evidence="2 3" key="1">
    <citation type="submission" date="2018-02" db="EMBL/GenBank/DDBJ databases">
        <authorList>
            <person name="Cohen D.B."/>
            <person name="Kent A.D."/>
        </authorList>
    </citation>
    <scope>NUCLEOTIDE SEQUENCE [LARGE SCALE GENOMIC DNA]</scope>
    <source>
        <strain evidence="2">1</strain>
    </source>
</reference>
<accession>A0A2N9JH30</accession>
<dbReference type="Gene3D" id="2.60.40.2700">
    <property type="match status" value="1"/>
</dbReference>
<dbReference type="RefSeq" id="WP_105186136.1">
    <property type="nucleotide sequence ID" value="NZ_BAAAGO010000021.1"/>
</dbReference>